<keyword evidence="5" id="KW-1185">Reference proteome</keyword>
<protein>
    <recommendedName>
        <fullName evidence="3">DUF6542 domain-containing protein</fullName>
    </recommendedName>
</protein>
<evidence type="ECO:0000259" key="3">
    <source>
        <dbReference type="Pfam" id="PF20177"/>
    </source>
</evidence>
<accession>A0ABP6L7S6</accession>
<feature type="compositionally biased region" description="Low complexity" evidence="1">
    <location>
        <begin position="192"/>
        <end position="209"/>
    </location>
</feature>
<gene>
    <name evidence="4" type="ORF">GCM10010528_12210</name>
</gene>
<dbReference type="Proteomes" id="UP001501035">
    <property type="component" value="Unassembled WGS sequence"/>
</dbReference>
<feature type="compositionally biased region" description="Pro residues" evidence="1">
    <location>
        <begin position="277"/>
        <end position="287"/>
    </location>
</feature>
<feature type="transmembrane region" description="Helical" evidence="2">
    <location>
        <begin position="131"/>
        <end position="150"/>
    </location>
</feature>
<evidence type="ECO:0000313" key="5">
    <source>
        <dbReference type="Proteomes" id="UP001501035"/>
    </source>
</evidence>
<organism evidence="4 5">
    <name type="scientific">Gordonia defluvii</name>
    <dbReference type="NCBI Taxonomy" id="283718"/>
    <lineage>
        <taxon>Bacteria</taxon>
        <taxon>Bacillati</taxon>
        <taxon>Actinomycetota</taxon>
        <taxon>Actinomycetes</taxon>
        <taxon>Mycobacteriales</taxon>
        <taxon>Gordoniaceae</taxon>
        <taxon>Gordonia</taxon>
    </lineage>
</organism>
<proteinExistence type="predicted"/>
<dbReference type="EMBL" id="BAAAVS010000019">
    <property type="protein sequence ID" value="GAA3032624.1"/>
    <property type="molecule type" value="Genomic_DNA"/>
</dbReference>
<name>A0ABP6L7S6_9ACTN</name>
<feature type="transmembrane region" description="Helical" evidence="2">
    <location>
        <begin position="58"/>
        <end position="77"/>
    </location>
</feature>
<keyword evidence="2" id="KW-1133">Transmembrane helix</keyword>
<comment type="caution">
    <text evidence="4">The sequence shown here is derived from an EMBL/GenBank/DDBJ whole genome shotgun (WGS) entry which is preliminary data.</text>
</comment>
<feature type="transmembrane region" description="Helical" evidence="2">
    <location>
        <begin position="24"/>
        <end position="43"/>
    </location>
</feature>
<dbReference type="RefSeq" id="WP_344716479.1">
    <property type="nucleotide sequence ID" value="NZ_BAAAVS010000019.1"/>
</dbReference>
<sequence length="302" mass="31850">MRFLQSEPDVPLAEQSAAATRRGVPWWGAVAIAFGFALLGIALDSAAARMFSLPDGVYARQICFALGCLLAALAVRNRALFTAAVQPPLIAVGLVIARVIGVKLKGLVTSANVPDLNSLLIKQVFAFSNDFPVILFTFLAVLTVVVARWWRYRTARQTQQPRPVTNKVRPPESATADAATRRVPTHRPPVARPESAAVRASRAAAAAQAGPPPRPSRPAAPGFRASPAVVPSSRPGGPAVRPRPDRMTAGAAAHGVRLDRANPSAPPRQPAVRPSAAVPPPVAPPQPGRRRAAPPPLDDEGF</sequence>
<evidence type="ECO:0000256" key="1">
    <source>
        <dbReference type="SAM" id="MobiDB-lite"/>
    </source>
</evidence>
<evidence type="ECO:0000313" key="4">
    <source>
        <dbReference type="EMBL" id="GAA3032624.1"/>
    </source>
</evidence>
<feature type="region of interest" description="Disordered" evidence="1">
    <location>
        <begin position="156"/>
        <end position="302"/>
    </location>
</feature>
<keyword evidence="2" id="KW-0812">Transmembrane</keyword>
<feature type="compositionally biased region" description="Low complexity" evidence="1">
    <location>
        <begin position="219"/>
        <end position="228"/>
    </location>
</feature>
<evidence type="ECO:0000256" key="2">
    <source>
        <dbReference type="SAM" id="Phobius"/>
    </source>
</evidence>
<dbReference type="Pfam" id="PF20177">
    <property type="entry name" value="DUF6542"/>
    <property type="match status" value="1"/>
</dbReference>
<feature type="transmembrane region" description="Helical" evidence="2">
    <location>
        <begin position="89"/>
        <end position="111"/>
    </location>
</feature>
<feature type="domain" description="DUF6542" evidence="3">
    <location>
        <begin position="23"/>
        <end position="153"/>
    </location>
</feature>
<keyword evidence="2" id="KW-0472">Membrane</keyword>
<reference evidence="5" key="1">
    <citation type="journal article" date="2019" name="Int. J. Syst. Evol. Microbiol.">
        <title>The Global Catalogue of Microorganisms (GCM) 10K type strain sequencing project: providing services to taxonomists for standard genome sequencing and annotation.</title>
        <authorList>
            <consortium name="The Broad Institute Genomics Platform"/>
            <consortium name="The Broad Institute Genome Sequencing Center for Infectious Disease"/>
            <person name="Wu L."/>
            <person name="Ma J."/>
        </authorList>
    </citation>
    <scope>NUCLEOTIDE SEQUENCE [LARGE SCALE GENOMIC DNA]</scope>
    <source>
        <strain evidence="5">JCM 14234</strain>
    </source>
</reference>
<dbReference type="InterPro" id="IPR046672">
    <property type="entry name" value="DUF6542"/>
</dbReference>